<name>A0A811RHT3_9POAL</name>
<evidence type="ECO:0000313" key="4">
    <source>
        <dbReference type="EMBL" id="CAD6269521.1"/>
    </source>
</evidence>
<accession>A0A811RHT3</accession>
<keyword evidence="5" id="KW-1185">Reference proteome</keyword>
<dbReference type="Pfam" id="PF24570">
    <property type="entry name" value="BACK_BPM_SPOP"/>
    <property type="match status" value="1"/>
</dbReference>
<dbReference type="PANTHER" id="PTHR26379:SF494">
    <property type="entry name" value="BTB DOMAIN-CONTAINING PROTEIN"/>
    <property type="match status" value="1"/>
</dbReference>
<dbReference type="Proteomes" id="UP000604825">
    <property type="component" value="Unassembled WGS sequence"/>
</dbReference>
<dbReference type="Pfam" id="PF00651">
    <property type="entry name" value="BTB"/>
    <property type="match status" value="1"/>
</dbReference>
<dbReference type="InterPro" id="IPR045005">
    <property type="entry name" value="BPM1-6"/>
</dbReference>
<dbReference type="SUPFAM" id="SSF54695">
    <property type="entry name" value="POZ domain"/>
    <property type="match status" value="1"/>
</dbReference>
<dbReference type="InterPro" id="IPR000210">
    <property type="entry name" value="BTB/POZ_dom"/>
</dbReference>
<evidence type="ECO:0000256" key="1">
    <source>
        <dbReference type="ARBA" id="ARBA00004906"/>
    </source>
</evidence>
<comment type="caution">
    <text evidence="4">The sequence shown here is derived from an EMBL/GenBank/DDBJ whole genome shotgun (WGS) entry which is preliminary data.</text>
</comment>
<reference evidence="4" key="1">
    <citation type="submission" date="2020-10" db="EMBL/GenBank/DDBJ databases">
        <authorList>
            <person name="Han B."/>
            <person name="Lu T."/>
            <person name="Zhao Q."/>
            <person name="Huang X."/>
            <person name="Zhao Y."/>
        </authorList>
    </citation>
    <scope>NUCLEOTIDE SEQUENCE</scope>
</reference>
<evidence type="ECO:0000256" key="2">
    <source>
        <dbReference type="ARBA" id="ARBA00010846"/>
    </source>
</evidence>
<proteinExistence type="inferred from homology"/>
<dbReference type="PANTHER" id="PTHR26379">
    <property type="entry name" value="BTB/POZ AND MATH DOMAIN-CONTAINING PROTEIN 1"/>
    <property type="match status" value="1"/>
</dbReference>
<sequence>MADFCHRYTNDEPAEGCRNLTISCLVGPDDSLTVECSFEFQVVANKTTTTAARARQLSQEQDMVVPPPSISWHLERLLETGVGSDVTFSVEDGEFHAHTLVVNERAPALLSKTWAEVVKSKKGKKKKDRKMMIWIEGIKAVVFKALLHFVYTDELPPMDDLVRAPPEPLVERMLPLCENLLCEAIMPENAAGTLELARRHGRPELRAFCLDYMTSPGVFKAVVASEGYQALPADALRDIITQVAH</sequence>
<dbReference type="AlphaFoldDB" id="A0A811RHT3"/>
<dbReference type="EMBL" id="CAJGYO010000015">
    <property type="protein sequence ID" value="CAD6269521.1"/>
    <property type="molecule type" value="Genomic_DNA"/>
</dbReference>
<organism evidence="4 5">
    <name type="scientific">Miscanthus lutarioriparius</name>
    <dbReference type="NCBI Taxonomy" id="422564"/>
    <lineage>
        <taxon>Eukaryota</taxon>
        <taxon>Viridiplantae</taxon>
        <taxon>Streptophyta</taxon>
        <taxon>Embryophyta</taxon>
        <taxon>Tracheophyta</taxon>
        <taxon>Spermatophyta</taxon>
        <taxon>Magnoliopsida</taxon>
        <taxon>Liliopsida</taxon>
        <taxon>Poales</taxon>
        <taxon>Poaceae</taxon>
        <taxon>PACMAD clade</taxon>
        <taxon>Panicoideae</taxon>
        <taxon>Andropogonodae</taxon>
        <taxon>Andropogoneae</taxon>
        <taxon>Saccharinae</taxon>
        <taxon>Miscanthus</taxon>
    </lineage>
</organism>
<feature type="domain" description="BTB" evidence="3">
    <location>
        <begin position="84"/>
        <end position="159"/>
    </location>
</feature>
<protein>
    <recommendedName>
        <fullName evidence="3">BTB domain-containing protein</fullName>
    </recommendedName>
</protein>
<dbReference type="OrthoDB" id="645158at2759"/>
<comment type="pathway">
    <text evidence="1">Protein modification; protein ubiquitination.</text>
</comment>
<evidence type="ECO:0000259" key="3">
    <source>
        <dbReference type="PROSITE" id="PS50097"/>
    </source>
</evidence>
<dbReference type="InterPro" id="IPR011333">
    <property type="entry name" value="SKP1/BTB/POZ_sf"/>
</dbReference>
<dbReference type="PROSITE" id="PS50097">
    <property type="entry name" value="BTB"/>
    <property type="match status" value="1"/>
</dbReference>
<gene>
    <name evidence="4" type="ORF">NCGR_LOCUS52825</name>
</gene>
<dbReference type="CDD" id="cd14733">
    <property type="entry name" value="BACK"/>
    <property type="match status" value="1"/>
</dbReference>
<evidence type="ECO:0000313" key="5">
    <source>
        <dbReference type="Proteomes" id="UP000604825"/>
    </source>
</evidence>
<dbReference type="InterPro" id="IPR056423">
    <property type="entry name" value="BACK_BPM_SPOP"/>
</dbReference>
<dbReference type="Gene3D" id="3.30.710.10">
    <property type="entry name" value="Potassium Channel Kv1.1, Chain A"/>
    <property type="match status" value="1"/>
</dbReference>
<comment type="similarity">
    <text evidence="2">Belongs to the Tdpoz family.</text>
</comment>
<dbReference type="GO" id="GO:0016567">
    <property type="term" value="P:protein ubiquitination"/>
    <property type="evidence" value="ECO:0007669"/>
    <property type="project" value="InterPro"/>
</dbReference>